<evidence type="ECO:0000313" key="1">
    <source>
        <dbReference type="EMBL" id="KAK4538221.1"/>
    </source>
</evidence>
<organism evidence="1 2">
    <name type="scientific">Cyanidium caldarium</name>
    <name type="common">Red alga</name>
    <dbReference type="NCBI Taxonomy" id="2771"/>
    <lineage>
        <taxon>Eukaryota</taxon>
        <taxon>Rhodophyta</taxon>
        <taxon>Bangiophyceae</taxon>
        <taxon>Cyanidiales</taxon>
        <taxon>Cyanidiaceae</taxon>
        <taxon>Cyanidium</taxon>
    </lineage>
</organism>
<accession>A0AAV9J1H4</accession>
<dbReference type="Proteomes" id="UP001301350">
    <property type="component" value="Unassembled WGS sequence"/>
</dbReference>
<sequence length="168" mass="18561">MAPDDLDESVRERARAVLSAYRKEREADPVREAVQVVRSAVDTGRPYRKPVECRELWGDVCADVAVLASSVAAAMHVSEALRREVPEAVAARRVSVLVTNAPIDDAEEEENGRRAHWPVTADRLVCYAPPSAARGAWLQLRAAAASRQSSYVEFDNGGRVYFRTLIVQ</sequence>
<comment type="caution">
    <text evidence="1">The sequence shown here is derived from an EMBL/GenBank/DDBJ whole genome shotgun (WGS) entry which is preliminary data.</text>
</comment>
<reference evidence="1 2" key="1">
    <citation type="submission" date="2022-07" db="EMBL/GenBank/DDBJ databases">
        <title>Genome-wide signatures of adaptation to extreme environments.</title>
        <authorList>
            <person name="Cho C.H."/>
            <person name="Yoon H.S."/>
        </authorList>
    </citation>
    <scope>NUCLEOTIDE SEQUENCE [LARGE SCALE GENOMIC DNA]</scope>
    <source>
        <strain evidence="1 2">DBV 063 E5</strain>
    </source>
</reference>
<dbReference type="AlphaFoldDB" id="A0AAV9J1H4"/>
<dbReference type="EMBL" id="JANCYW010000016">
    <property type="protein sequence ID" value="KAK4538221.1"/>
    <property type="molecule type" value="Genomic_DNA"/>
</dbReference>
<name>A0AAV9J1H4_CYACA</name>
<gene>
    <name evidence="1" type="ORF">CDCA_CDCA16G4246</name>
</gene>
<protein>
    <submittedName>
        <fullName evidence="1">Uncharacterized protein</fullName>
    </submittedName>
</protein>
<keyword evidence="2" id="KW-1185">Reference proteome</keyword>
<proteinExistence type="predicted"/>
<evidence type="ECO:0000313" key="2">
    <source>
        <dbReference type="Proteomes" id="UP001301350"/>
    </source>
</evidence>